<dbReference type="Pfam" id="PF12826">
    <property type="entry name" value="HHH_2"/>
    <property type="match status" value="1"/>
</dbReference>
<dbReference type="Gene3D" id="1.10.150.20">
    <property type="entry name" value="5' to 3' exonuclease, C-terminal subdomain"/>
    <property type="match status" value="2"/>
</dbReference>
<keyword evidence="4 13" id="KW-0235">DNA replication</keyword>
<comment type="caution">
    <text evidence="15">The sequence shown here is derived from an EMBL/GenBank/DDBJ whole genome shotgun (WGS) entry which is preliminary data.</text>
</comment>
<organism evidence="15 16">
    <name type="scientific">Candidatus Kaiserbacteria bacterium CG08_land_8_20_14_0_20_50_21</name>
    <dbReference type="NCBI Taxonomy" id="1974604"/>
    <lineage>
        <taxon>Bacteria</taxon>
        <taxon>Candidatus Kaiseribacteriota</taxon>
    </lineage>
</organism>
<dbReference type="CDD" id="cd00114">
    <property type="entry name" value="LIGANc"/>
    <property type="match status" value="1"/>
</dbReference>
<dbReference type="PANTHER" id="PTHR23389:SF9">
    <property type="entry name" value="DNA LIGASE"/>
    <property type="match status" value="1"/>
</dbReference>
<dbReference type="InterPro" id="IPR010994">
    <property type="entry name" value="RuvA_2-like"/>
</dbReference>
<dbReference type="PIRSF" id="PIRSF001604">
    <property type="entry name" value="LigA"/>
    <property type="match status" value="1"/>
</dbReference>
<dbReference type="GO" id="GO:0006260">
    <property type="term" value="P:DNA replication"/>
    <property type="evidence" value="ECO:0007669"/>
    <property type="project" value="UniProtKB-KW"/>
</dbReference>
<reference evidence="16" key="1">
    <citation type="submission" date="2017-09" db="EMBL/GenBank/DDBJ databases">
        <title>Depth-based differentiation of microbial function through sediment-hosted aquifers and enrichment of novel symbionts in the deep terrestrial subsurface.</title>
        <authorList>
            <person name="Probst A.J."/>
            <person name="Ladd B."/>
            <person name="Jarett J.K."/>
            <person name="Geller-Mcgrath D.E."/>
            <person name="Sieber C.M.K."/>
            <person name="Emerson J.B."/>
            <person name="Anantharaman K."/>
            <person name="Thomas B.C."/>
            <person name="Malmstrom R."/>
            <person name="Stieglmeier M."/>
            <person name="Klingl A."/>
            <person name="Woyke T."/>
            <person name="Ryan C.M."/>
            <person name="Banfield J.F."/>
        </authorList>
    </citation>
    <scope>NUCLEOTIDE SEQUENCE [LARGE SCALE GENOMIC DNA]</scope>
</reference>
<dbReference type="GO" id="GO:0046872">
    <property type="term" value="F:metal ion binding"/>
    <property type="evidence" value="ECO:0007669"/>
    <property type="project" value="UniProtKB-KW"/>
</dbReference>
<evidence type="ECO:0000256" key="4">
    <source>
        <dbReference type="ARBA" id="ARBA00022705"/>
    </source>
</evidence>
<feature type="binding site" evidence="13">
    <location>
        <position position="137"/>
    </location>
    <ligand>
        <name>NAD(+)</name>
        <dbReference type="ChEBI" id="CHEBI:57540"/>
    </ligand>
</feature>
<dbReference type="SUPFAM" id="SSF52113">
    <property type="entry name" value="BRCT domain"/>
    <property type="match status" value="1"/>
</dbReference>
<dbReference type="SUPFAM" id="SSF56091">
    <property type="entry name" value="DNA ligase/mRNA capping enzyme, catalytic domain"/>
    <property type="match status" value="1"/>
</dbReference>
<dbReference type="Pfam" id="PF01653">
    <property type="entry name" value="DNA_ligase_aden"/>
    <property type="match status" value="1"/>
</dbReference>
<keyword evidence="13" id="KW-0464">Manganese</keyword>
<evidence type="ECO:0000256" key="6">
    <source>
        <dbReference type="ARBA" id="ARBA00022763"/>
    </source>
</evidence>
<comment type="catalytic activity">
    <reaction evidence="11 13">
        <text>NAD(+) + (deoxyribonucleotide)n-3'-hydroxyl + 5'-phospho-(deoxyribonucleotide)m = (deoxyribonucleotide)n+m + AMP + beta-nicotinamide D-nucleotide.</text>
        <dbReference type="EC" id="6.5.1.2"/>
    </reaction>
</comment>
<comment type="function">
    <text evidence="13">DNA ligase that catalyzes the formation of phosphodiester linkages between 5'-phosphoryl and 3'-hydroxyl groups in double-stranded DNA using NAD as a coenzyme and as the energy source for the reaction. It is essential for DNA replication and repair of damaged DNA.</text>
</comment>
<evidence type="ECO:0000256" key="10">
    <source>
        <dbReference type="ARBA" id="ARBA00023204"/>
    </source>
</evidence>
<dbReference type="EC" id="6.5.1.2" evidence="1 13"/>
<feature type="binding site" evidence="13">
    <location>
        <position position="171"/>
    </location>
    <ligand>
        <name>NAD(+)</name>
        <dbReference type="ChEBI" id="CHEBI:57540"/>
    </ligand>
</feature>
<evidence type="ECO:0000256" key="1">
    <source>
        <dbReference type="ARBA" id="ARBA00012722"/>
    </source>
</evidence>
<dbReference type="SMART" id="SM00292">
    <property type="entry name" value="BRCT"/>
    <property type="match status" value="1"/>
</dbReference>
<dbReference type="SMART" id="SM00532">
    <property type="entry name" value="LIGANc"/>
    <property type="match status" value="1"/>
</dbReference>
<feature type="binding site" evidence="13">
    <location>
        <position position="114"/>
    </location>
    <ligand>
        <name>NAD(+)</name>
        <dbReference type="ChEBI" id="CHEBI:57540"/>
    </ligand>
</feature>
<gene>
    <name evidence="13" type="primary">ligA</name>
    <name evidence="15" type="ORF">COT23_01675</name>
</gene>
<dbReference type="Gene3D" id="3.30.470.30">
    <property type="entry name" value="DNA ligase/mRNA capping enzyme"/>
    <property type="match status" value="1"/>
</dbReference>
<dbReference type="GO" id="GO:0006281">
    <property type="term" value="P:DNA repair"/>
    <property type="evidence" value="ECO:0007669"/>
    <property type="project" value="UniProtKB-KW"/>
</dbReference>
<dbReference type="InterPro" id="IPR013839">
    <property type="entry name" value="DNAligase_adenylation"/>
</dbReference>
<dbReference type="Pfam" id="PF03120">
    <property type="entry name" value="OB_DNA_ligase"/>
    <property type="match status" value="1"/>
</dbReference>
<accession>A0A2H0Z051</accession>
<keyword evidence="7 13" id="KW-0862">Zinc</keyword>
<feature type="binding site" evidence="13">
    <location>
        <position position="312"/>
    </location>
    <ligand>
        <name>NAD(+)</name>
        <dbReference type="ChEBI" id="CHEBI:57540"/>
    </ligand>
</feature>
<keyword evidence="6 13" id="KW-0227">DNA damage</keyword>
<evidence type="ECO:0000256" key="3">
    <source>
        <dbReference type="ARBA" id="ARBA00022598"/>
    </source>
</evidence>
<dbReference type="FunFam" id="2.40.50.140:FF:000012">
    <property type="entry name" value="DNA ligase"/>
    <property type="match status" value="1"/>
</dbReference>
<evidence type="ECO:0000256" key="12">
    <source>
        <dbReference type="ARBA" id="ARBA00060881"/>
    </source>
</evidence>
<dbReference type="InterPro" id="IPR036420">
    <property type="entry name" value="BRCT_dom_sf"/>
</dbReference>
<dbReference type="InterPro" id="IPR001357">
    <property type="entry name" value="BRCT_dom"/>
</dbReference>
<dbReference type="Pfam" id="PF14520">
    <property type="entry name" value="HHH_5"/>
    <property type="match status" value="1"/>
</dbReference>
<dbReference type="NCBIfam" id="TIGR00575">
    <property type="entry name" value="dnlj"/>
    <property type="match status" value="1"/>
</dbReference>
<dbReference type="NCBIfam" id="NF005932">
    <property type="entry name" value="PRK07956.1"/>
    <property type="match status" value="1"/>
</dbReference>
<feature type="binding site" evidence="13">
    <location>
        <position position="288"/>
    </location>
    <ligand>
        <name>NAD(+)</name>
        <dbReference type="ChEBI" id="CHEBI:57540"/>
    </ligand>
</feature>
<keyword evidence="3 13" id="KW-0436">Ligase</keyword>
<dbReference type="InterPro" id="IPR013840">
    <property type="entry name" value="DNAligase_N"/>
</dbReference>
<sequence length="665" mass="73018">MAVPQRARKRAAKLRELLAYHARQYYTLDAPELSDSAYDAFYHELRELEGRYPELVHAESVTQRVVGEVLPFLEKVRHQVPQWSFNDAFTEEDIRAFDERVRKTSGATPAYDLELKIDGLKIVLTYKKGILTTAATRGDGVTGEDVTHNIRTIREVPERLTRPVDLIAEGEVYLTRSGFEELNAARERTGEPPFANPRNAAAGSIRQLDPKIAAERPLGAFMYDVAATSETFPLTQSNELAYLAALGLPVNSEHRHTGTLEEVFAYWKKWKGSARGETDYQIDGIVLKVESRAAQEALGYTGKAPRFGIAYKFPPEQVTTILEDITLQVGRTGKLTPVAHLTPVAVAGTVVARATLHNEDFIKEKDIHIGDTVILQKAGDIIPEIVSIVKELRPKGAKAWRFPTRSALCGGDGSIERVPGEAAHRCKKAGSFEQRARKLIHFAGKQALDIDGCGHETVRLLMEHNLISDFDDFFELTKDELLALPGFEETKSVNLIAAITQAKKVSIDRLLIGLGIPHVGGETAFLLATHFQTLAVLGKATEESLSKIDGIGPIIGKAVAEWFKDANNHALLARLGKHLTIQKVVAPQKGPLTGQTVVITGTLPTLSREEAEARVRRAGGKVVASVSLKTSFVVAGENPGSKFNKAHQLGVYIINESAFLKKLET</sequence>
<name>A0A2H0Z051_9BACT</name>
<feature type="binding site" evidence="13">
    <location>
        <position position="409"/>
    </location>
    <ligand>
        <name>Zn(2+)</name>
        <dbReference type="ChEBI" id="CHEBI:29105"/>
    </ligand>
</feature>
<dbReference type="SUPFAM" id="SSF50249">
    <property type="entry name" value="Nucleic acid-binding proteins"/>
    <property type="match status" value="1"/>
</dbReference>
<evidence type="ECO:0000259" key="14">
    <source>
        <dbReference type="PROSITE" id="PS50172"/>
    </source>
</evidence>
<dbReference type="InterPro" id="IPR001679">
    <property type="entry name" value="DNA_ligase"/>
</dbReference>
<keyword evidence="8 13" id="KW-0460">Magnesium</keyword>
<dbReference type="PROSITE" id="PS50172">
    <property type="entry name" value="BRCT"/>
    <property type="match status" value="1"/>
</dbReference>
<evidence type="ECO:0000313" key="15">
    <source>
        <dbReference type="EMBL" id="PIS43362.1"/>
    </source>
</evidence>
<dbReference type="Pfam" id="PF00533">
    <property type="entry name" value="BRCT"/>
    <property type="match status" value="1"/>
</dbReference>
<dbReference type="Gene3D" id="1.10.287.610">
    <property type="entry name" value="Helix hairpin bin"/>
    <property type="match status" value="1"/>
</dbReference>
<evidence type="ECO:0000256" key="13">
    <source>
        <dbReference type="HAMAP-Rule" id="MF_01588"/>
    </source>
</evidence>
<dbReference type="Proteomes" id="UP000228687">
    <property type="component" value="Unassembled WGS sequence"/>
</dbReference>
<dbReference type="PROSITE" id="PS01056">
    <property type="entry name" value="DNA_LIGASE_N2"/>
    <property type="match status" value="1"/>
</dbReference>
<proteinExistence type="inferred from homology"/>
<dbReference type="SUPFAM" id="SSF47781">
    <property type="entry name" value="RuvA domain 2-like"/>
    <property type="match status" value="1"/>
</dbReference>
<dbReference type="PANTHER" id="PTHR23389">
    <property type="entry name" value="CHROMOSOME TRANSMISSION FIDELITY FACTOR 18"/>
    <property type="match status" value="1"/>
</dbReference>
<comment type="similarity">
    <text evidence="12 13">Belongs to the NAD-dependent DNA ligase family. LigA subfamily.</text>
</comment>
<keyword evidence="10 13" id="KW-0234">DNA repair</keyword>
<dbReference type="InterPro" id="IPR012340">
    <property type="entry name" value="NA-bd_OB-fold"/>
</dbReference>
<evidence type="ECO:0000256" key="7">
    <source>
        <dbReference type="ARBA" id="ARBA00022833"/>
    </source>
</evidence>
<keyword evidence="9 13" id="KW-0520">NAD</keyword>
<evidence type="ECO:0000313" key="16">
    <source>
        <dbReference type="Proteomes" id="UP000228687"/>
    </source>
</evidence>
<dbReference type="Gene3D" id="3.40.50.10190">
    <property type="entry name" value="BRCT domain"/>
    <property type="match status" value="1"/>
</dbReference>
<dbReference type="InterPro" id="IPR004150">
    <property type="entry name" value="NAD_DNA_ligase_OB"/>
</dbReference>
<evidence type="ECO:0000256" key="2">
    <source>
        <dbReference type="ARBA" id="ARBA00013308"/>
    </source>
</evidence>
<comment type="cofactor">
    <cofactor evidence="13">
        <name>Mg(2+)</name>
        <dbReference type="ChEBI" id="CHEBI:18420"/>
    </cofactor>
    <cofactor evidence="13">
        <name>Mn(2+)</name>
        <dbReference type="ChEBI" id="CHEBI:29035"/>
    </cofactor>
</comment>
<feature type="binding site" evidence="13">
    <location>
        <begin position="35"/>
        <end position="39"/>
    </location>
    <ligand>
        <name>NAD(+)</name>
        <dbReference type="ChEBI" id="CHEBI:57540"/>
    </ligand>
</feature>
<evidence type="ECO:0000256" key="9">
    <source>
        <dbReference type="ARBA" id="ARBA00023027"/>
    </source>
</evidence>
<dbReference type="GO" id="GO:0003911">
    <property type="term" value="F:DNA ligase (NAD+) activity"/>
    <property type="evidence" value="ECO:0007669"/>
    <property type="project" value="UniProtKB-UniRule"/>
</dbReference>
<dbReference type="InterPro" id="IPR041663">
    <property type="entry name" value="DisA/LigA_HHH"/>
</dbReference>
<dbReference type="EMBL" id="PEXT01000034">
    <property type="protein sequence ID" value="PIS43362.1"/>
    <property type="molecule type" value="Genomic_DNA"/>
</dbReference>
<evidence type="ECO:0000256" key="8">
    <source>
        <dbReference type="ARBA" id="ARBA00022842"/>
    </source>
</evidence>
<comment type="caution">
    <text evidence="13">Lacks conserved residue(s) required for the propagation of feature annotation.</text>
</comment>
<dbReference type="InterPro" id="IPR033136">
    <property type="entry name" value="DNA_ligase_CS"/>
</dbReference>
<feature type="binding site" evidence="13">
    <location>
        <begin position="84"/>
        <end position="85"/>
    </location>
    <ligand>
        <name>NAD(+)</name>
        <dbReference type="ChEBI" id="CHEBI:57540"/>
    </ligand>
</feature>
<dbReference type="CDD" id="cd17748">
    <property type="entry name" value="BRCT_DNA_ligase_like"/>
    <property type="match status" value="1"/>
</dbReference>
<protein>
    <recommendedName>
        <fullName evidence="2 13">DNA ligase</fullName>
        <ecNumber evidence="1 13">6.5.1.2</ecNumber>
    </recommendedName>
    <alternativeName>
        <fullName evidence="13">Polydeoxyribonucleotide synthase [NAD(+)]</fullName>
    </alternativeName>
</protein>
<dbReference type="AlphaFoldDB" id="A0A2H0Z051"/>
<keyword evidence="5 13" id="KW-0479">Metal-binding</keyword>
<feature type="domain" description="BRCT" evidence="14">
    <location>
        <begin position="587"/>
        <end position="665"/>
    </location>
</feature>
<dbReference type="Gene3D" id="2.40.50.140">
    <property type="entry name" value="Nucleic acid-binding proteins"/>
    <property type="match status" value="1"/>
</dbReference>
<dbReference type="HAMAP" id="MF_01588">
    <property type="entry name" value="DNA_ligase_A"/>
    <property type="match status" value="1"/>
</dbReference>
<evidence type="ECO:0000256" key="11">
    <source>
        <dbReference type="ARBA" id="ARBA00034005"/>
    </source>
</evidence>
<evidence type="ECO:0000256" key="5">
    <source>
        <dbReference type="ARBA" id="ARBA00022723"/>
    </source>
</evidence>
<feature type="active site" description="N6-AMP-lysine intermediate" evidence="13">
    <location>
        <position position="116"/>
    </location>
</feature>